<dbReference type="GO" id="GO:0000287">
    <property type="term" value="F:magnesium ion binding"/>
    <property type="evidence" value="ECO:0007669"/>
    <property type="project" value="UniProtKB-UniRule"/>
</dbReference>
<accession>A0A9X2VUX2</accession>
<keyword evidence="2 8" id="KW-1277">Toxin-antitoxin system</keyword>
<keyword evidence="4 8" id="KW-0479">Metal-binding</keyword>
<feature type="domain" description="PIN" evidence="9">
    <location>
        <begin position="6"/>
        <end position="118"/>
    </location>
</feature>
<protein>
    <recommendedName>
        <fullName evidence="8">Ribonuclease VapC</fullName>
        <shortName evidence="8">RNase VapC</shortName>
        <ecNumber evidence="8">3.1.-.-</ecNumber>
    </recommendedName>
    <alternativeName>
        <fullName evidence="8">Toxin VapC</fullName>
    </alternativeName>
</protein>
<dbReference type="Gene3D" id="3.40.50.1010">
    <property type="entry name" value="5'-nuclease"/>
    <property type="match status" value="1"/>
</dbReference>
<dbReference type="PANTHER" id="PTHR33653">
    <property type="entry name" value="RIBONUCLEASE VAPC2"/>
    <property type="match status" value="1"/>
</dbReference>
<evidence type="ECO:0000256" key="3">
    <source>
        <dbReference type="ARBA" id="ARBA00022722"/>
    </source>
</evidence>
<feature type="binding site" evidence="8">
    <location>
        <position position="8"/>
    </location>
    <ligand>
        <name>Mg(2+)</name>
        <dbReference type="ChEBI" id="CHEBI:18420"/>
    </ligand>
</feature>
<evidence type="ECO:0000256" key="4">
    <source>
        <dbReference type="ARBA" id="ARBA00022723"/>
    </source>
</evidence>
<dbReference type="Proteomes" id="UP001141259">
    <property type="component" value="Unassembled WGS sequence"/>
</dbReference>
<dbReference type="InterPro" id="IPR029060">
    <property type="entry name" value="PIN-like_dom_sf"/>
</dbReference>
<dbReference type="GO" id="GO:0004540">
    <property type="term" value="F:RNA nuclease activity"/>
    <property type="evidence" value="ECO:0007669"/>
    <property type="project" value="InterPro"/>
</dbReference>
<dbReference type="EMBL" id="JANYMP010000031">
    <property type="protein sequence ID" value="MCS7483366.1"/>
    <property type="molecule type" value="Genomic_DNA"/>
</dbReference>
<dbReference type="InterPro" id="IPR022907">
    <property type="entry name" value="VapC_family"/>
</dbReference>
<evidence type="ECO:0000256" key="8">
    <source>
        <dbReference type="HAMAP-Rule" id="MF_00265"/>
    </source>
</evidence>
<dbReference type="HAMAP" id="MF_00265">
    <property type="entry name" value="VapC_Nob1"/>
    <property type="match status" value="1"/>
</dbReference>
<evidence type="ECO:0000256" key="7">
    <source>
        <dbReference type="ARBA" id="ARBA00038093"/>
    </source>
</evidence>
<keyword evidence="5 8" id="KW-0378">Hydrolase</keyword>
<dbReference type="PANTHER" id="PTHR33653:SF1">
    <property type="entry name" value="RIBONUCLEASE VAPC2"/>
    <property type="match status" value="1"/>
</dbReference>
<sequence>MADRLILDTGILIAAERGTTDLATVIGNDDPVIAGISVAELLVGIDRSTGPKRDFRALHTEALLAVIPVEAYSIEVARMHAFLQGHVRKTGSPRGTFDLIIAATAVASSRTLVTLDSNANFGALPGLKVRVVMAG</sequence>
<evidence type="ECO:0000313" key="11">
    <source>
        <dbReference type="Proteomes" id="UP001141259"/>
    </source>
</evidence>
<comment type="caution">
    <text evidence="10">The sequence shown here is derived from an EMBL/GenBank/DDBJ whole genome shotgun (WGS) entry which is preliminary data.</text>
</comment>
<keyword evidence="6 8" id="KW-0460">Magnesium</keyword>
<evidence type="ECO:0000256" key="5">
    <source>
        <dbReference type="ARBA" id="ARBA00022801"/>
    </source>
</evidence>
<dbReference type="AlphaFoldDB" id="A0A9X2VUX2"/>
<evidence type="ECO:0000313" key="10">
    <source>
        <dbReference type="EMBL" id="MCS7483366.1"/>
    </source>
</evidence>
<reference evidence="10" key="1">
    <citation type="submission" date="2022-08" db="EMBL/GenBank/DDBJ databases">
        <authorList>
            <person name="Tistechok S."/>
            <person name="Samborskyy M."/>
            <person name="Roman I."/>
        </authorList>
    </citation>
    <scope>NUCLEOTIDE SEQUENCE</scope>
    <source>
        <strain evidence="10">DSM 103496</strain>
    </source>
</reference>
<evidence type="ECO:0000256" key="6">
    <source>
        <dbReference type="ARBA" id="ARBA00022842"/>
    </source>
</evidence>
<dbReference type="GO" id="GO:0090729">
    <property type="term" value="F:toxin activity"/>
    <property type="evidence" value="ECO:0007669"/>
    <property type="project" value="UniProtKB-KW"/>
</dbReference>
<evidence type="ECO:0000256" key="2">
    <source>
        <dbReference type="ARBA" id="ARBA00022649"/>
    </source>
</evidence>
<name>A0A9X2VUX2_9PSEU</name>
<organism evidence="10 11">
    <name type="scientific">Umezawaea endophytica</name>
    <dbReference type="NCBI Taxonomy" id="1654476"/>
    <lineage>
        <taxon>Bacteria</taxon>
        <taxon>Bacillati</taxon>
        <taxon>Actinomycetota</taxon>
        <taxon>Actinomycetes</taxon>
        <taxon>Pseudonocardiales</taxon>
        <taxon>Pseudonocardiaceae</taxon>
        <taxon>Umezawaea</taxon>
    </lineage>
</organism>
<gene>
    <name evidence="8" type="primary">vapC</name>
    <name evidence="10" type="ORF">NZH93_41525</name>
</gene>
<dbReference type="RefSeq" id="WP_259628825.1">
    <property type="nucleotide sequence ID" value="NZ_JANYMP010000031.1"/>
</dbReference>
<keyword evidence="11" id="KW-1185">Reference proteome</keyword>
<comment type="function">
    <text evidence="8">Toxic component of a toxin-antitoxin (TA) system. An RNase.</text>
</comment>
<feature type="binding site" evidence="8">
    <location>
        <position position="98"/>
    </location>
    <ligand>
        <name>Mg(2+)</name>
        <dbReference type="ChEBI" id="CHEBI:18420"/>
    </ligand>
</feature>
<evidence type="ECO:0000256" key="1">
    <source>
        <dbReference type="ARBA" id="ARBA00001946"/>
    </source>
</evidence>
<proteinExistence type="inferred from homology"/>
<dbReference type="GO" id="GO:0016787">
    <property type="term" value="F:hydrolase activity"/>
    <property type="evidence" value="ECO:0007669"/>
    <property type="project" value="UniProtKB-KW"/>
</dbReference>
<comment type="similarity">
    <text evidence="7 8">Belongs to the PINc/VapC protein family.</text>
</comment>
<evidence type="ECO:0000259" key="9">
    <source>
        <dbReference type="Pfam" id="PF01850"/>
    </source>
</evidence>
<keyword evidence="8" id="KW-0800">Toxin</keyword>
<comment type="cofactor">
    <cofactor evidence="1 8">
        <name>Mg(2+)</name>
        <dbReference type="ChEBI" id="CHEBI:18420"/>
    </cofactor>
</comment>
<dbReference type="InterPro" id="IPR002716">
    <property type="entry name" value="PIN_dom"/>
</dbReference>
<dbReference type="InterPro" id="IPR050556">
    <property type="entry name" value="Type_II_TA_system_RNase"/>
</dbReference>
<dbReference type="EC" id="3.1.-.-" evidence="8"/>
<dbReference type="Pfam" id="PF01850">
    <property type="entry name" value="PIN"/>
    <property type="match status" value="1"/>
</dbReference>
<keyword evidence="3 8" id="KW-0540">Nuclease</keyword>
<dbReference type="SUPFAM" id="SSF88723">
    <property type="entry name" value="PIN domain-like"/>
    <property type="match status" value="1"/>
</dbReference>